<keyword evidence="4 5" id="KW-0408">Iron</keyword>
<dbReference type="AlphaFoldDB" id="A0A7C9AK71"/>
<dbReference type="PROSITE" id="PS51471">
    <property type="entry name" value="FE2OG_OXY"/>
    <property type="match status" value="1"/>
</dbReference>
<sequence length="362" mass="40522">MSNSNEPLIDDERRKELEEFDNTKLGVKGLVDSGITRIPRIFLHPPESLMTGSDELDPTSQTDLIPVIDLSGSEPDLVDRVREASAKFGFFQVVNHGVPASLLDRLIAAVKGFHELPPEEKCRNYRRETSGAGVGFFSNFDLFWSKAASWRDSLEIRLAPTPVDPDTIPEVCRQEVLEWDKEVKQLGERLMGLLSQGLGLNADRLKCGAYLGRRGMVGQYYPYCPEPNKTVGISSHTDPGILTVLLQDQMGGLQVKHQGKWLDLRPLHGALVVNIGDMLQIISNDEYTSGEHRVLANPSSNARTSIAVFFSSGMNENWYGPLPELVSPEKPALYRQFQFSDFVTRFLTKELEGKSMINLFRL</sequence>
<reference evidence="7" key="1">
    <citation type="journal article" date="2013" name="J. Plant Res.">
        <title>Effect of fungi and light on seed germination of three Opuntia species from semiarid lands of central Mexico.</title>
        <authorList>
            <person name="Delgado-Sanchez P."/>
            <person name="Jimenez-Bremont J.F."/>
            <person name="Guerrero-Gonzalez Mde L."/>
            <person name="Flores J."/>
        </authorList>
    </citation>
    <scope>NUCLEOTIDE SEQUENCE</scope>
    <source>
        <tissue evidence="7">Cladode</tissue>
    </source>
</reference>
<dbReference type="GO" id="GO:0051213">
    <property type="term" value="F:dioxygenase activity"/>
    <property type="evidence" value="ECO:0007669"/>
    <property type="project" value="UniProtKB-ARBA"/>
</dbReference>
<dbReference type="Pfam" id="PF14226">
    <property type="entry name" value="DIOX_N"/>
    <property type="match status" value="1"/>
</dbReference>
<evidence type="ECO:0000256" key="4">
    <source>
        <dbReference type="ARBA" id="ARBA00023004"/>
    </source>
</evidence>
<evidence type="ECO:0000259" key="6">
    <source>
        <dbReference type="PROSITE" id="PS51471"/>
    </source>
</evidence>
<comment type="similarity">
    <text evidence="1 5">Belongs to the iron/ascorbate-dependent oxidoreductase family.</text>
</comment>
<dbReference type="InterPro" id="IPR026992">
    <property type="entry name" value="DIOX_N"/>
</dbReference>
<proteinExistence type="inferred from homology"/>
<dbReference type="FunFam" id="2.60.120.330:FF:000026">
    <property type="entry name" value="DIBOA-glucoside dioxygenase BX6"/>
    <property type="match status" value="1"/>
</dbReference>
<dbReference type="GO" id="GO:0046872">
    <property type="term" value="F:metal ion binding"/>
    <property type="evidence" value="ECO:0007669"/>
    <property type="project" value="UniProtKB-KW"/>
</dbReference>
<reference evidence="7" key="2">
    <citation type="submission" date="2020-07" db="EMBL/GenBank/DDBJ databases">
        <authorList>
            <person name="Vera ALvarez R."/>
            <person name="Arias-Moreno D.M."/>
            <person name="Jimenez-Jacinto V."/>
            <person name="Jimenez-Bremont J.F."/>
            <person name="Swaminathan K."/>
            <person name="Moose S.P."/>
            <person name="Guerrero-Gonzalez M.L."/>
            <person name="Marino-Ramirez L."/>
            <person name="Landsman D."/>
            <person name="Rodriguez-Kessler M."/>
            <person name="Delgado-Sanchez P."/>
        </authorList>
    </citation>
    <scope>NUCLEOTIDE SEQUENCE</scope>
    <source>
        <tissue evidence="7">Cladode</tissue>
    </source>
</reference>
<keyword evidence="2 5" id="KW-0479">Metal-binding</keyword>
<name>A0A7C9AK71_OPUST</name>
<evidence type="ECO:0000256" key="1">
    <source>
        <dbReference type="ARBA" id="ARBA00008056"/>
    </source>
</evidence>
<dbReference type="InterPro" id="IPR027443">
    <property type="entry name" value="IPNS-like_sf"/>
</dbReference>
<evidence type="ECO:0000256" key="2">
    <source>
        <dbReference type="ARBA" id="ARBA00022723"/>
    </source>
</evidence>
<dbReference type="InterPro" id="IPR005123">
    <property type="entry name" value="Oxoglu/Fe-dep_dioxygenase_dom"/>
</dbReference>
<accession>A0A7C9AK71</accession>
<organism evidence="7">
    <name type="scientific">Opuntia streptacantha</name>
    <name type="common">Prickly pear cactus</name>
    <name type="synonym">Opuntia cardona</name>
    <dbReference type="NCBI Taxonomy" id="393608"/>
    <lineage>
        <taxon>Eukaryota</taxon>
        <taxon>Viridiplantae</taxon>
        <taxon>Streptophyta</taxon>
        <taxon>Embryophyta</taxon>
        <taxon>Tracheophyta</taxon>
        <taxon>Spermatophyta</taxon>
        <taxon>Magnoliopsida</taxon>
        <taxon>eudicotyledons</taxon>
        <taxon>Gunneridae</taxon>
        <taxon>Pentapetalae</taxon>
        <taxon>Caryophyllales</taxon>
        <taxon>Cactineae</taxon>
        <taxon>Cactaceae</taxon>
        <taxon>Opuntioideae</taxon>
        <taxon>Opuntia</taxon>
    </lineage>
</organism>
<dbReference type="Gene3D" id="2.60.120.330">
    <property type="entry name" value="B-lactam Antibiotic, Isopenicillin N Synthase, Chain"/>
    <property type="match status" value="1"/>
</dbReference>
<dbReference type="SUPFAM" id="SSF51197">
    <property type="entry name" value="Clavaminate synthase-like"/>
    <property type="match status" value="1"/>
</dbReference>
<evidence type="ECO:0000256" key="5">
    <source>
        <dbReference type="RuleBase" id="RU003682"/>
    </source>
</evidence>
<evidence type="ECO:0000256" key="3">
    <source>
        <dbReference type="ARBA" id="ARBA00023002"/>
    </source>
</evidence>
<dbReference type="PANTHER" id="PTHR10209:SF751">
    <property type="entry name" value="OS06G0255100 PROTEIN"/>
    <property type="match status" value="1"/>
</dbReference>
<keyword evidence="3 5" id="KW-0560">Oxidoreductase</keyword>
<dbReference type="PANTHER" id="PTHR10209">
    <property type="entry name" value="OXIDOREDUCTASE, 2OG-FE II OXYGENASE FAMILY PROTEIN"/>
    <property type="match status" value="1"/>
</dbReference>
<protein>
    <recommendedName>
        <fullName evidence="6">Fe2OG dioxygenase domain-containing protein</fullName>
    </recommendedName>
</protein>
<dbReference type="EMBL" id="GISG01243061">
    <property type="protein sequence ID" value="MBA4669316.1"/>
    <property type="molecule type" value="Transcribed_RNA"/>
</dbReference>
<dbReference type="Pfam" id="PF03171">
    <property type="entry name" value="2OG-FeII_Oxy"/>
    <property type="match status" value="1"/>
</dbReference>
<dbReference type="InterPro" id="IPR044861">
    <property type="entry name" value="IPNS-like_FE2OG_OXY"/>
</dbReference>
<feature type="domain" description="Fe2OG dioxygenase" evidence="6">
    <location>
        <begin position="212"/>
        <end position="312"/>
    </location>
</feature>
<evidence type="ECO:0000313" key="7">
    <source>
        <dbReference type="EMBL" id="MBA4669316.1"/>
    </source>
</evidence>